<organism evidence="2 3">
    <name type="scientific">Frigoriflavimonas asaccharolytica</name>
    <dbReference type="NCBI Taxonomy" id="2735899"/>
    <lineage>
        <taxon>Bacteria</taxon>
        <taxon>Pseudomonadati</taxon>
        <taxon>Bacteroidota</taxon>
        <taxon>Flavobacteriia</taxon>
        <taxon>Flavobacteriales</taxon>
        <taxon>Weeksellaceae</taxon>
        <taxon>Frigoriflavimonas</taxon>
    </lineage>
</organism>
<protein>
    <recommendedName>
        <fullName evidence="4">Lipoprotein</fullName>
    </recommendedName>
</protein>
<feature type="region of interest" description="Disordered" evidence="1">
    <location>
        <begin position="93"/>
        <end position="113"/>
    </location>
</feature>
<reference evidence="2" key="1">
    <citation type="submission" date="2020-05" db="EMBL/GenBank/DDBJ databases">
        <title>Genomic Encyclopedia of Type Strains, Phase IV (KMG-V): Genome sequencing to study the core and pangenomes of soil and plant-associated prokaryotes.</title>
        <authorList>
            <person name="Whitman W."/>
        </authorList>
    </citation>
    <scope>NUCLEOTIDE SEQUENCE</scope>
    <source>
        <strain evidence="2">16F</strain>
    </source>
</reference>
<evidence type="ECO:0000313" key="2">
    <source>
        <dbReference type="EMBL" id="NRS91137.1"/>
    </source>
</evidence>
<name>A0A8J8G701_9FLAO</name>
<keyword evidence="3" id="KW-1185">Reference proteome</keyword>
<dbReference type="EMBL" id="JABSNO010000001">
    <property type="protein sequence ID" value="NRS91137.1"/>
    <property type="molecule type" value="Genomic_DNA"/>
</dbReference>
<evidence type="ECO:0000313" key="3">
    <source>
        <dbReference type="Proteomes" id="UP000610746"/>
    </source>
</evidence>
<dbReference type="Proteomes" id="UP000610746">
    <property type="component" value="Unassembled WGS sequence"/>
</dbReference>
<comment type="caution">
    <text evidence="2">The sequence shown here is derived from an EMBL/GenBank/DDBJ whole genome shotgun (WGS) entry which is preliminary data.</text>
</comment>
<dbReference type="RefSeq" id="WP_173777767.1">
    <property type="nucleotide sequence ID" value="NZ_JABSNO010000001.1"/>
</dbReference>
<dbReference type="AlphaFoldDB" id="A0A8J8G701"/>
<proteinExistence type="predicted"/>
<accession>A0A8J8G701</accession>
<sequence>MIKNSFFSLLMIGAFSCSKNDTENNLDAENYVAPKYDTLAIDSFSTGAISVDVAAQIRKSSVAYQDSITKVKVEAALAKKELEIKQKAENLEKEKLEAEKKKEKQKASTPKTE</sequence>
<evidence type="ECO:0000256" key="1">
    <source>
        <dbReference type="SAM" id="MobiDB-lite"/>
    </source>
</evidence>
<evidence type="ECO:0008006" key="4">
    <source>
        <dbReference type="Google" id="ProtNLM"/>
    </source>
</evidence>
<dbReference type="PROSITE" id="PS51257">
    <property type="entry name" value="PROKAR_LIPOPROTEIN"/>
    <property type="match status" value="1"/>
</dbReference>
<gene>
    <name evidence="2" type="ORF">HNQ03_000202</name>
</gene>